<dbReference type="SMART" id="SM00849">
    <property type="entry name" value="Lactamase_B"/>
    <property type="match status" value="1"/>
</dbReference>
<dbReference type="STRING" id="767519.SAMN05216559_1698"/>
<dbReference type="PANTHER" id="PTHR30619:SF1">
    <property type="entry name" value="RECOMBINATION PROTEIN 2"/>
    <property type="match status" value="1"/>
</dbReference>
<organism evidence="3 4">
    <name type="scientific">Halomicrobium zhouii</name>
    <dbReference type="NCBI Taxonomy" id="767519"/>
    <lineage>
        <taxon>Archaea</taxon>
        <taxon>Methanobacteriati</taxon>
        <taxon>Methanobacteriota</taxon>
        <taxon>Stenosarchaea group</taxon>
        <taxon>Halobacteria</taxon>
        <taxon>Halobacteriales</taxon>
        <taxon>Haloarculaceae</taxon>
        <taxon>Halomicrobium</taxon>
    </lineage>
</organism>
<dbReference type="RefSeq" id="WP_089815866.1">
    <property type="nucleotide sequence ID" value="NZ_FOZK01000002.1"/>
</dbReference>
<dbReference type="SUPFAM" id="SSF74853">
    <property type="entry name" value="Lamin A/C globular tail domain"/>
    <property type="match status" value="1"/>
</dbReference>
<dbReference type="InterPro" id="IPR001279">
    <property type="entry name" value="Metallo-B-lactamas"/>
</dbReference>
<dbReference type="PANTHER" id="PTHR30619">
    <property type="entry name" value="DNA INTERNALIZATION/COMPETENCE PROTEIN COMEC/REC2"/>
    <property type="match status" value="1"/>
</dbReference>
<dbReference type="Gene3D" id="2.60.40.1260">
    <property type="entry name" value="Lamin Tail domain"/>
    <property type="match status" value="1"/>
</dbReference>
<dbReference type="OrthoDB" id="3327at2157"/>
<keyword evidence="4" id="KW-1185">Reference proteome</keyword>
<dbReference type="InterPro" id="IPR001322">
    <property type="entry name" value="Lamin_tail_dom"/>
</dbReference>
<evidence type="ECO:0000313" key="3">
    <source>
        <dbReference type="EMBL" id="SFR96739.1"/>
    </source>
</evidence>
<gene>
    <name evidence="3" type="ORF">SAMN05216559_1698</name>
</gene>
<feature type="compositionally biased region" description="Low complexity" evidence="1">
    <location>
        <begin position="360"/>
        <end position="382"/>
    </location>
</feature>
<accession>A0A1I6KZT7</accession>
<dbReference type="SUPFAM" id="SSF56281">
    <property type="entry name" value="Metallo-hydrolase/oxidoreductase"/>
    <property type="match status" value="1"/>
</dbReference>
<evidence type="ECO:0000256" key="1">
    <source>
        <dbReference type="SAM" id="MobiDB-lite"/>
    </source>
</evidence>
<evidence type="ECO:0000313" key="4">
    <source>
        <dbReference type="Proteomes" id="UP000199062"/>
    </source>
</evidence>
<dbReference type="EMBL" id="FOZK01000002">
    <property type="protein sequence ID" value="SFR96739.1"/>
    <property type="molecule type" value="Genomic_DNA"/>
</dbReference>
<dbReference type="InterPro" id="IPR052159">
    <property type="entry name" value="Competence_DNA_uptake"/>
</dbReference>
<protein>
    <submittedName>
        <fullName evidence="3">Competence protein ComEC</fullName>
    </submittedName>
</protein>
<feature type="domain" description="LTD" evidence="2">
    <location>
        <begin position="370"/>
        <end position="498"/>
    </location>
</feature>
<dbReference type="Gene3D" id="3.60.15.10">
    <property type="entry name" value="Ribonuclease Z/Hydroxyacylglutathione hydrolase-like"/>
    <property type="match status" value="1"/>
</dbReference>
<dbReference type="PROSITE" id="PS51841">
    <property type="entry name" value="LTD"/>
    <property type="match status" value="1"/>
</dbReference>
<dbReference type="Pfam" id="PF00753">
    <property type="entry name" value="Lactamase_B"/>
    <property type="match status" value="1"/>
</dbReference>
<dbReference type="Proteomes" id="UP000199062">
    <property type="component" value="Unassembled WGS sequence"/>
</dbReference>
<proteinExistence type="predicted"/>
<dbReference type="Pfam" id="PF00932">
    <property type="entry name" value="LTD"/>
    <property type="match status" value="1"/>
</dbReference>
<name>A0A1I6KZT7_9EURY</name>
<dbReference type="AlphaFoldDB" id="A0A1I6KZT7"/>
<reference evidence="3 4" key="1">
    <citation type="submission" date="2016-10" db="EMBL/GenBank/DDBJ databases">
        <authorList>
            <person name="de Groot N.N."/>
        </authorList>
    </citation>
    <scope>NUCLEOTIDE SEQUENCE [LARGE SCALE GENOMIC DNA]</scope>
    <source>
        <strain evidence="3 4">CGMCC 1.10457</strain>
    </source>
</reference>
<dbReference type="InterPro" id="IPR035681">
    <property type="entry name" value="ComA-like_MBL"/>
</dbReference>
<dbReference type="CDD" id="cd07731">
    <property type="entry name" value="ComA-like_MBL-fold"/>
    <property type="match status" value="1"/>
</dbReference>
<feature type="region of interest" description="Disordered" evidence="1">
    <location>
        <begin position="304"/>
        <end position="389"/>
    </location>
</feature>
<dbReference type="InterPro" id="IPR036415">
    <property type="entry name" value="Lamin_tail_dom_sf"/>
</dbReference>
<sequence length="498" mass="52299">MTNLPVMRVLTVVILVALAGCGGAGFDAVVGPDQAAAETAESPTPSPDAVESPNGTLEVHFINVGQGASTLVVGPSNETMLIDSGDWSDDGEDVLSYLEERGIDRIDYLVTTHADADHIGGHAAVIEHFETEGEGVGAVYDPGITSSSQTYGDYLDAVEEHDVTLYETRAGDTIPFEGVETTVLLPPEEYVANGDRNENSIAVHLGFGASSFLLPGDTEDAGEEYLVDEYGASLNATVLQAGHHGSRSSSSDAFLDESQPRIALITSGYDSQYGHPHEEVLQRFADRGVETYWTATHGNVRMTSNGSAVTVATQRAAPTDPLELREGDAVEPGSTDDLQVRTVLDVSGGTTSPVATDGGTTPTTESATTESQTATESPSDSSGSDEGEAGALSVATIHEDAAGDEYENLNDEYVVFENTGEAALDLSGWTVRDEADHTYTFPEGVTLDVGAQVTLRTGSGTDDDADLYWGADAPVWNNGGDTVVVQDDDGATVLEEEY</sequence>
<dbReference type="InterPro" id="IPR036866">
    <property type="entry name" value="RibonucZ/Hydroxyglut_hydro"/>
</dbReference>
<evidence type="ECO:0000259" key="2">
    <source>
        <dbReference type="PROSITE" id="PS51841"/>
    </source>
</evidence>
<feature type="compositionally biased region" description="Polar residues" evidence="1">
    <location>
        <begin position="304"/>
        <end position="313"/>
    </location>
</feature>